<gene>
    <name evidence="1" type="ORF">JAAARDRAFT_490391</name>
</gene>
<evidence type="ECO:0000313" key="1">
    <source>
        <dbReference type="EMBL" id="KDQ52126.1"/>
    </source>
</evidence>
<protein>
    <submittedName>
        <fullName evidence="1">Uncharacterized protein</fullName>
    </submittedName>
</protein>
<accession>A0A067PP70</accession>
<reference evidence="2" key="1">
    <citation type="journal article" date="2014" name="Proc. Natl. Acad. Sci. U.S.A.">
        <title>Extensive sampling of basidiomycete genomes demonstrates inadequacy of the white-rot/brown-rot paradigm for wood decay fungi.</title>
        <authorList>
            <person name="Riley R."/>
            <person name="Salamov A.A."/>
            <person name="Brown D.W."/>
            <person name="Nagy L.G."/>
            <person name="Floudas D."/>
            <person name="Held B.W."/>
            <person name="Levasseur A."/>
            <person name="Lombard V."/>
            <person name="Morin E."/>
            <person name="Otillar R."/>
            <person name="Lindquist E.A."/>
            <person name="Sun H."/>
            <person name="LaButti K.M."/>
            <person name="Schmutz J."/>
            <person name="Jabbour D."/>
            <person name="Luo H."/>
            <person name="Baker S.E."/>
            <person name="Pisabarro A.G."/>
            <person name="Walton J.D."/>
            <person name="Blanchette R.A."/>
            <person name="Henrissat B."/>
            <person name="Martin F."/>
            <person name="Cullen D."/>
            <person name="Hibbett D.S."/>
            <person name="Grigoriev I.V."/>
        </authorList>
    </citation>
    <scope>NUCLEOTIDE SEQUENCE [LARGE SCALE GENOMIC DNA]</scope>
    <source>
        <strain evidence="2">MUCL 33604</strain>
    </source>
</reference>
<dbReference type="AlphaFoldDB" id="A0A067PP70"/>
<keyword evidence="2" id="KW-1185">Reference proteome</keyword>
<dbReference type="EMBL" id="KL197742">
    <property type="protein sequence ID" value="KDQ52126.1"/>
    <property type="molecule type" value="Genomic_DNA"/>
</dbReference>
<name>A0A067PP70_9AGAM</name>
<dbReference type="Proteomes" id="UP000027265">
    <property type="component" value="Unassembled WGS sequence"/>
</dbReference>
<dbReference type="InParanoid" id="A0A067PP70"/>
<organism evidence="1 2">
    <name type="scientific">Jaapia argillacea MUCL 33604</name>
    <dbReference type="NCBI Taxonomy" id="933084"/>
    <lineage>
        <taxon>Eukaryota</taxon>
        <taxon>Fungi</taxon>
        <taxon>Dikarya</taxon>
        <taxon>Basidiomycota</taxon>
        <taxon>Agaricomycotina</taxon>
        <taxon>Agaricomycetes</taxon>
        <taxon>Agaricomycetidae</taxon>
        <taxon>Jaapiales</taxon>
        <taxon>Jaapiaceae</taxon>
        <taxon>Jaapia</taxon>
    </lineage>
</organism>
<dbReference type="HOGENOM" id="CLU_1845390_0_0_1"/>
<proteinExistence type="predicted"/>
<evidence type="ECO:0000313" key="2">
    <source>
        <dbReference type="Proteomes" id="UP000027265"/>
    </source>
</evidence>
<sequence length="139" mass="15833">MVAVMIAEHSRGSLKRPLTYRSSSWSSRIHCRCSFANRKHRQRCFSANKIGVSRGRMSTVRWLFCIKFIKSKAVSRSLNPSVLRITRGHSISPTDPSTLRMLPASNPSRRIAPSTTQRHIPDAREGRPKTWECTLDIVD</sequence>